<keyword evidence="1" id="KW-0472">Membrane</keyword>
<gene>
    <name evidence="2" type="ORF">MUK42_14874</name>
</gene>
<keyword evidence="1" id="KW-0812">Transmembrane</keyword>
<organism evidence="2 3">
    <name type="scientific">Musa troglodytarum</name>
    <name type="common">fe'i banana</name>
    <dbReference type="NCBI Taxonomy" id="320322"/>
    <lineage>
        <taxon>Eukaryota</taxon>
        <taxon>Viridiplantae</taxon>
        <taxon>Streptophyta</taxon>
        <taxon>Embryophyta</taxon>
        <taxon>Tracheophyta</taxon>
        <taxon>Spermatophyta</taxon>
        <taxon>Magnoliopsida</taxon>
        <taxon>Liliopsida</taxon>
        <taxon>Zingiberales</taxon>
        <taxon>Musaceae</taxon>
        <taxon>Musa</taxon>
    </lineage>
</organism>
<dbReference type="Proteomes" id="UP001055439">
    <property type="component" value="Chromosome 9"/>
</dbReference>
<name>A0A9E7IIV4_9LILI</name>
<evidence type="ECO:0000313" key="3">
    <source>
        <dbReference type="Proteomes" id="UP001055439"/>
    </source>
</evidence>
<sequence>MGALVWRVLQYLFSRRLFLVFLVLVRCVSELRPEKVGIPGAAGVVTLVVIFVFLEFGIPGAVGAATLVVIPVFLEELGLRKVEIPGAEFLADVLGTLVVVLIVLEIGLGKKRIPGVGFLVDDSGTLVVARMFLEFGLGEDGIPGAVGFLADDSGALVPWWSFQAFRFARLTMGFEKLPELMPVAVARELLSMGWKAERVSSEKKSLGVVVLLEVPHRISSMLTATVTATATRNRKANVK</sequence>
<dbReference type="OrthoDB" id="8775810at2759"/>
<feature type="transmembrane region" description="Helical" evidence="1">
    <location>
        <begin position="41"/>
        <end position="74"/>
    </location>
</feature>
<keyword evidence="3" id="KW-1185">Reference proteome</keyword>
<reference evidence="2" key="1">
    <citation type="submission" date="2022-05" db="EMBL/GenBank/DDBJ databases">
        <title>The Musa troglodytarum L. genome provides insights into the mechanism of non-climacteric behaviour and enrichment of carotenoids.</title>
        <authorList>
            <person name="Wang J."/>
        </authorList>
    </citation>
    <scope>NUCLEOTIDE SEQUENCE</scope>
    <source>
        <tissue evidence="2">Leaf</tissue>
    </source>
</reference>
<feature type="transmembrane region" description="Helical" evidence="1">
    <location>
        <begin position="89"/>
        <end position="108"/>
    </location>
</feature>
<keyword evidence="1" id="KW-1133">Transmembrane helix</keyword>
<accession>A0A9E7IIV4</accession>
<dbReference type="AlphaFoldDB" id="A0A9E7IIV4"/>
<proteinExistence type="predicted"/>
<protein>
    <submittedName>
        <fullName evidence="2">Tub family</fullName>
    </submittedName>
</protein>
<evidence type="ECO:0000313" key="2">
    <source>
        <dbReference type="EMBL" id="URE48582.1"/>
    </source>
</evidence>
<dbReference type="EMBL" id="CP097511">
    <property type="protein sequence ID" value="URE48582.1"/>
    <property type="molecule type" value="Genomic_DNA"/>
</dbReference>
<evidence type="ECO:0000256" key="1">
    <source>
        <dbReference type="SAM" id="Phobius"/>
    </source>
</evidence>